<dbReference type="Gene3D" id="2.40.50.1020">
    <property type="entry name" value="LytTr DNA-binding domain"/>
    <property type="match status" value="1"/>
</dbReference>
<dbReference type="GO" id="GO:0003677">
    <property type="term" value="F:DNA binding"/>
    <property type="evidence" value="ECO:0007669"/>
    <property type="project" value="InterPro"/>
</dbReference>
<dbReference type="PANTHER" id="PTHR37299:SF1">
    <property type="entry name" value="STAGE 0 SPORULATION PROTEIN A HOMOLOG"/>
    <property type="match status" value="1"/>
</dbReference>
<reference evidence="6 7" key="1">
    <citation type="journal article" date="2016" name="Nat. Microbiol.">
        <title>The Mouse Intestinal Bacterial Collection (miBC) provides host-specific insight into cultured diversity and functional potential of the gut microbiota.</title>
        <authorList>
            <person name="Lagkouvardos I."/>
            <person name="Pukall R."/>
            <person name="Abt B."/>
            <person name="Foesel B.U."/>
            <person name="Meier-Kolthoff J.P."/>
            <person name="Kumar N."/>
            <person name="Bresciani A."/>
            <person name="Martinez I."/>
            <person name="Just S."/>
            <person name="Ziegler C."/>
            <person name="Brugiroux S."/>
            <person name="Garzetti D."/>
            <person name="Wenning M."/>
            <person name="Bui T.P."/>
            <person name="Wang J."/>
            <person name="Hugenholtz F."/>
            <person name="Plugge C.M."/>
            <person name="Peterson D.A."/>
            <person name="Hornef M.W."/>
            <person name="Baines J.F."/>
            <person name="Smidt H."/>
            <person name="Walter J."/>
            <person name="Kristiansen K."/>
            <person name="Nielsen H.B."/>
            <person name="Haller D."/>
            <person name="Overmann J."/>
            <person name="Stecher B."/>
            <person name="Clavel T."/>
        </authorList>
    </citation>
    <scope>NUCLEOTIDE SEQUENCE [LARGE SCALE GENOMIC DNA]</scope>
    <source>
        <strain evidence="6 7">DSM 28560</strain>
    </source>
</reference>
<keyword evidence="7" id="KW-1185">Reference proteome</keyword>
<dbReference type="Pfam" id="PF04397">
    <property type="entry name" value="LytTR"/>
    <property type="match status" value="1"/>
</dbReference>
<dbReference type="Pfam" id="PF00072">
    <property type="entry name" value="Response_reg"/>
    <property type="match status" value="1"/>
</dbReference>
<dbReference type="PROSITE" id="PS50930">
    <property type="entry name" value="HTH_LYTTR"/>
    <property type="match status" value="1"/>
</dbReference>
<evidence type="ECO:0000313" key="7">
    <source>
        <dbReference type="Proteomes" id="UP000295710"/>
    </source>
</evidence>
<sequence length="249" mass="29283">MYNIIICDDDREFVDYIKGVIAKSGMDKEEILFSEYFSGEELVRGIRNRKKCDLLILDMQMENLDGHETAARFREVFPKSILVFCSGVRMPTDESFRATPFRYLLKSYSEERMISEMCAVVRQIKENQRVPCIVGNYYHNSVALVPDDILYIENTKHGSRIHVGREQIEYSFEHKLTTRQKLGELYEILHPFGFAYAHNSYIVNLRYVVKMCSDGEMKLKDGTILTISRSRLKEFRNSFAEWVSRKYME</sequence>
<gene>
    <name evidence="6" type="ORF">E1963_14615</name>
</gene>
<accession>A0A4R4FDW1</accession>
<feature type="domain" description="Response regulatory" evidence="4">
    <location>
        <begin position="3"/>
        <end position="121"/>
    </location>
</feature>
<dbReference type="AlphaFoldDB" id="A0A4R4FDW1"/>
<dbReference type="SUPFAM" id="SSF52172">
    <property type="entry name" value="CheY-like"/>
    <property type="match status" value="1"/>
</dbReference>
<comment type="function">
    <text evidence="2">May play the central regulatory role in sporulation. It may be an element of the effector pathway responsible for the activation of sporulation genes in response to nutritional stress. Spo0A may act in concert with spo0H (a sigma factor) to control the expression of some genes that are critical to the sporulation process.</text>
</comment>
<protein>
    <recommendedName>
        <fullName evidence="1">Stage 0 sporulation protein A homolog</fullName>
    </recommendedName>
</protein>
<proteinExistence type="predicted"/>
<dbReference type="CDD" id="cd00156">
    <property type="entry name" value="REC"/>
    <property type="match status" value="1"/>
</dbReference>
<dbReference type="InterPro" id="IPR011006">
    <property type="entry name" value="CheY-like_superfamily"/>
</dbReference>
<keyword evidence="3" id="KW-0597">Phosphoprotein</keyword>
<dbReference type="InterPro" id="IPR007492">
    <property type="entry name" value="LytTR_DNA-bd_dom"/>
</dbReference>
<name>A0A4R4FDW1_9FIRM</name>
<dbReference type="SMART" id="SM00448">
    <property type="entry name" value="REC"/>
    <property type="match status" value="1"/>
</dbReference>
<dbReference type="GO" id="GO:0000156">
    <property type="term" value="F:phosphorelay response regulator activity"/>
    <property type="evidence" value="ECO:0007669"/>
    <property type="project" value="InterPro"/>
</dbReference>
<dbReference type="Gene3D" id="3.40.50.2300">
    <property type="match status" value="1"/>
</dbReference>
<organism evidence="6 7">
    <name type="scientific">Extibacter muris</name>
    <dbReference type="NCBI Taxonomy" id="1796622"/>
    <lineage>
        <taxon>Bacteria</taxon>
        <taxon>Bacillati</taxon>
        <taxon>Bacillota</taxon>
        <taxon>Clostridia</taxon>
        <taxon>Lachnospirales</taxon>
        <taxon>Lachnospiraceae</taxon>
        <taxon>Extibacter</taxon>
    </lineage>
</organism>
<dbReference type="RefSeq" id="WP_132279420.1">
    <property type="nucleotide sequence ID" value="NZ_JAOBST010000019.1"/>
</dbReference>
<evidence type="ECO:0000256" key="1">
    <source>
        <dbReference type="ARBA" id="ARBA00018672"/>
    </source>
</evidence>
<dbReference type="InterPro" id="IPR001789">
    <property type="entry name" value="Sig_transdc_resp-reg_receiver"/>
</dbReference>
<evidence type="ECO:0000256" key="2">
    <source>
        <dbReference type="ARBA" id="ARBA00024867"/>
    </source>
</evidence>
<feature type="domain" description="HTH LytTR-type" evidence="5">
    <location>
        <begin position="133"/>
        <end position="241"/>
    </location>
</feature>
<evidence type="ECO:0000259" key="5">
    <source>
        <dbReference type="PROSITE" id="PS50930"/>
    </source>
</evidence>
<dbReference type="PANTHER" id="PTHR37299">
    <property type="entry name" value="TRANSCRIPTIONAL REGULATOR-RELATED"/>
    <property type="match status" value="1"/>
</dbReference>
<dbReference type="Proteomes" id="UP000295710">
    <property type="component" value="Unassembled WGS sequence"/>
</dbReference>
<dbReference type="EMBL" id="SMMX01000014">
    <property type="protein sequence ID" value="TDA20846.1"/>
    <property type="molecule type" value="Genomic_DNA"/>
</dbReference>
<dbReference type="PROSITE" id="PS50110">
    <property type="entry name" value="RESPONSE_REGULATORY"/>
    <property type="match status" value="1"/>
</dbReference>
<feature type="modified residue" description="4-aspartylphosphate" evidence="3">
    <location>
        <position position="58"/>
    </location>
</feature>
<evidence type="ECO:0000259" key="4">
    <source>
        <dbReference type="PROSITE" id="PS50110"/>
    </source>
</evidence>
<comment type="caution">
    <text evidence="6">The sequence shown here is derived from an EMBL/GenBank/DDBJ whole genome shotgun (WGS) entry which is preliminary data.</text>
</comment>
<evidence type="ECO:0000313" key="6">
    <source>
        <dbReference type="EMBL" id="TDA20846.1"/>
    </source>
</evidence>
<dbReference type="InterPro" id="IPR046947">
    <property type="entry name" value="LytR-like"/>
</dbReference>
<dbReference type="SMART" id="SM00850">
    <property type="entry name" value="LytTR"/>
    <property type="match status" value="1"/>
</dbReference>
<evidence type="ECO:0000256" key="3">
    <source>
        <dbReference type="PROSITE-ProRule" id="PRU00169"/>
    </source>
</evidence>